<keyword evidence="2" id="KW-1185">Reference proteome</keyword>
<evidence type="ECO:0000313" key="1">
    <source>
        <dbReference type="EMBL" id="TCP07358.1"/>
    </source>
</evidence>
<dbReference type="Pfam" id="PF05159">
    <property type="entry name" value="Capsule_synth"/>
    <property type="match status" value="3"/>
</dbReference>
<dbReference type="EMBL" id="SLXE01000008">
    <property type="protein sequence ID" value="TCP07358.1"/>
    <property type="molecule type" value="Genomic_DNA"/>
</dbReference>
<dbReference type="CDD" id="cd16440">
    <property type="entry name" value="beta_Kdo_transferase_KpsC_1"/>
    <property type="match status" value="1"/>
</dbReference>
<comment type="caution">
    <text evidence="1">The sequence shown here is derived from an EMBL/GenBank/DDBJ whole genome shotgun (WGS) entry which is preliminary data.</text>
</comment>
<sequence length="698" mass="78170">MHNALIFSRGIWNIPHLAAFLPECHLQKAGFLMPARPDVVMGWGLRSSARKARAYATQRELPYIALEDGFLRSLGLGVAGWPPFSMVHDDLGIYYDTSRPSRLEQLLLAADNMPSETLAEAQKAIGLIVANRLSKYNHAPDFSETSSPQAVSGDSLISRPSEKKRVLVIDQTFGDMAVQCGGADAATFENMFQTALQENPDAEIWVKTHPDVLSGKKRGYLGHLSSNAENVRLLAQDINPISLLLQVDKVYCVTSQMGFEALLCGKPVATFGLPWYAGWGVSDDRHADIAALDAQSRRAPRTLTQLFAAAYLQYSRYINPNTGEAGTLFDVIDYLAAARRLNEKLRGDLYCVGMSIWKRAVMKPFFKVPSCRLHFVPSLKKLQKTALPPDARLLVWSRGHDDLIDFAHSRALPLLRMEDGFIRSVGLGSNLVPPLSLVIDDMGIYFNAEMPSRLEHILQNQLFNEQDFQTASSLQTMLTEGAITKYNVGHKAFNRPATDKKILLVPGQVEDDASIRYGSPKIYKNLDLLQTVRQLNPDAYILYKPHPDVVTGNRIGHINTSDAVRYADDVITKADILSCLQHVDEVHTMTSLTGFEALLRGKTVYCYGLPFYAGWGLTQDYLALQRRNRKLALWELIAGTLIHYPAYIHPATRSITDAHTTIITVKQQKQSLKNNNMLSHNWFRQRIGELKQLYLLFK</sequence>
<protein>
    <submittedName>
        <fullName evidence="1">Capsular polysaccharide export protein</fullName>
    </submittedName>
</protein>
<evidence type="ECO:0000313" key="2">
    <source>
        <dbReference type="Proteomes" id="UP000294721"/>
    </source>
</evidence>
<proteinExistence type="predicted"/>
<organism evidence="1 2">
    <name type="scientific">Uruburuella suis</name>
    <dbReference type="NCBI Taxonomy" id="252130"/>
    <lineage>
        <taxon>Bacteria</taxon>
        <taxon>Pseudomonadati</taxon>
        <taxon>Pseudomonadota</taxon>
        <taxon>Betaproteobacteria</taxon>
        <taxon>Neisseriales</taxon>
        <taxon>Neisseriaceae</taxon>
        <taxon>Uruburuella</taxon>
    </lineage>
</organism>
<dbReference type="Proteomes" id="UP000294721">
    <property type="component" value="Unassembled WGS sequence"/>
</dbReference>
<name>A0ABY2C0Q5_9NEIS</name>
<gene>
    <name evidence="1" type="ORF">EV680_10880</name>
</gene>
<reference evidence="1 2" key="1">
    <citation type="submission" date="2019-03" db="EMBL/GenBank/DDBJ databases">
        <title>Genomic Encyclopedia of Type Strains, Phase IV (KMG-IV): sequencing the most valuable type-strain genomes for metagenomic binning, comparative biology and taxonomic classification.</title>
        <authorList>
            <person name="Goeker M."/>
        </authorList>
    </citation>
    <scope>NUCLEOTIDE SEQUENCE [LARGE SCALE GENOMIC DNA]</scope>
    <source>
        <strain evidence="1 2">DSM 17474</strain>
    </source>
</reference>
<dbReference type="InterPro" id="IPR007833">
    <property type="entry name" value="Capsule_polysaccharide_synth"/>
</dbReference>
<dbReference type="CDD" id="cd16439">
    <property type="entry name" value="beta_Kdo_transferase_KpsC_2"/>
    <property type="match status" value="1"/>
</dbReference>
<accession>A0ABY2C0Q5</accession>